<dbReference type="Pfam" id="PF02254">
    <property type="entry name" value="TrkA_N"/>
    <property type="match status" value="1"/>
</dbReference>
<dbReference type="AlphaFoldDB" id="E1R993"/>
<dbReference type="EMBL" id="CP002116">
    <property type="protein sequence ID" value="ADK83062.1"/>
    <property type="molecule type" value="Genomic_DNA"/>
</dbReference>
<dbReference type="HOGENOM" id="CLU_046525_3_2_12"/>
<dbReference type="InterPro" id="IPR006037">
    <property type="entry name" value="RCK_C"/>
</dbReference>
<dbReference type="SUPFAM" id="SSF116726">
    <property type="entry name" value="TrkA C-terminal domain-like"/>
    <property type="match status" value="1"/>
</dbReference>
<protein>
    <submittedName>
        <fullName evidence="3">TrkA-N domain protein</fullName>
    </submittedName>
</protein>
<evidence type="ECO:0000259" key="2">
    <source>
        <dbReference type="PROSITE" id="PS51202"/>
    </source>
</evidence>
<proteinExistence type="predicted"/>
<dbReference type="KEGG" id="ssm:Spirs_3977"/>
<dbReference type="RefSeq" id="WP_013256519.1">
    <property type="nucleotide sequence ID" value="NC_014364.1"/>
</dbReference>
<feature type="domain" description="RCK N-terminal" evidence="1">
    <location>
        <begin position="4"/>
        <end position="120"/>
    </location>
</feature>
<dbReference type="Proteomes" id="UP000002318">
    <property type="component" value="Chromosome"/>
</dbReference>
<dbReference type="InterPro" id="IPR050721">
    <property type="entry name" value="Trk_Ktr_HKT_K-transport"/>
</dbReference>
<feature type="domain" description="RCK C-terminal" evidence="2">
    <location>
        <begin position="138"/>
        <end position="230"/>
    </location>
</feature>
<evidence type="ECO:0000313" key="4">
    <source>
        <dbReference type="Proteomes" id="UP000002318"/>
    </source>
</evidence>
<dbReference type="PANTHER" id="PTHR43833:SF7">
    <property type="entry name" value="KTR SYSTEM POTASSIUM UPTAKE PROTEIN C"/>
    <property type="match status" value="1"/>
</dbReference>
<dbReference type="PANTHER" id="PTHR43833">
    <property type="entry name" value="POTASSIUM CHANNEL PROTEIN 2-RELATED-RELATED"/>
    <property type="match status" value="1"/>
</dbReference>
<accession>E1R993</accession>
<sequence>MARERVFAVIGLGTFGRQVSLELSARGGKVIAVDNQPKQVEAVKDAVTQAVLVDATDEEGLSALSLEEVDVAIVAIGDAVESGILTTAILKRSGVPYIVARAISEIHAEVLRQVGADEVINLEVDEGRRIAQRLIAPHVLDRIPISSSISFAEVYVPRSFVNSTLVRLDLRKRFSINVIAIKRTTLSVDEVGNPLKNEEVIFPDSETVLLEQDVLLVVGKNEDIEAVKEY</sequence>
<dbReference type="STRING" id="573413.Spirs_3977"/>
<dbReference type="Gene3D" id="3.30.70.1450">
    <property type="entry name" value="Regulator of K+ conductance, C-terminal domain"/>
    <property type="match status" value="1"/>
</dbReference>
<dbReference type="InterPro" id="IPR003148">
    <property type="entry name" value="RCK_N"/>
</dbReference>
<dbReference type="GO" id="GO:0008324">
    <property type="term" value="F:monoatomic cation transmembrane transporter activity"/>
    <property type="evidence" value="ECO:0007669"/>
    <property type="project" value="InterPro"/>
</dbReference>
<dbReference type="GO" id="GO:0006813">
    <property type="term" value="P:potassium ion transport"/>
    <property type="evidence" value="ECO:0007669"/>
    <property type="project" value="InterPro"/>
</dbReference>
<dbReference type="Gene3D" id="3.40.50.720">
    <property type="entry name" value="NAD(P)-binding Rossmann-like Domain"/>
    <property type="match status" value="1"/>
</dbReference>
<evidence type="ECO:0000313" key="3">
    <source>
        <dbReference type="EMBL" id="ADK83062.1"/>
    </source>
</evidence>
<evidence type="ECO:0000259" key="1">
    <source>
        <dbReference type="PROSITE" id="PS51201"/>
    </source>
</evidence>
<dbReference type="PROSITE" id="PS51202">
    <property type="entry name" value="RCK_C"/>
    <property type="match status" value="1"/>
</dbReference>
<organism evidence="3 4">
    <name type="scientific">Sediminispirochaeta smaragdinae (strain DSM 11293 / JCM 15392 / SEBR 4228)</name>
    <name type="common">Spirochaeta smaragdinae</name>
    <dbReference type="NCBI Taxonomy" id="573413"/>
    <lineage>
        <taxon>Bacteria</taxon>
        <taxon>Pseudomonadati</taxon>
        <taxon>Spirochaetota</taxon>
        <taxon>Spirochaetia</taxon>
        <taxon>Spirochaetales</taxon>
        <taxon>Spirochaetaceae</taxon>
        <taxon>Sediminispirochaeta</taxon>
    </lineage>
</organism>
<dbReference type="OrthoDB" id="9776294at2"/>
<keyword evidence="4" id="KW-1185">Reference proteome</keyword>
<reference evidence="3 4" key="1">
    <citation type="journal article" date="2010" name="Stand. Genomic Sci.">
        <title>Complete genome sequence of Spirochaeta smaragdinae type strain (SEBR 4228).</title>
        <authorList>
            <person name="Mavromatis K."/>
            <person name="Yasawong M."/>
            <person name="Chertkov O."/>
            <person name="Lapidus A."/>
            <person name="Lucas S."/>
            <person name="Nolan M."/>
            <person name="Del Rio T.G."/>
            <person name="Tice H."/>
            <person name="Cheng J.F."/>
            <person name="Pitluck S."/>
            <person name="Liolios K."/>
            <person name="Ivanova N."/>
            <person name="Tapia R."/>
            <person name="Han C."/>
            <person name="Bruce D."/>
            <person name="Goodwin L."/>
            <person name="Pati A."/>
            <person name="Chen A."/>
            <person name="Palaniappan K."/>
            <person name="Land M."/>
            <person name="Hauser L."/>
            <person name="Chang Y.J."/>
            <person name="Jeffries C.D."/>
            <person name="Detter J.C."/>
            <person name="Rohde M."/>
            <person name="Brambilla E."/>
            <person name="Spring S."/>
            <person name="Goker M."/>
            <person name="Sikorski J."/>
            <person name="Woyke T."/>
            <person name="Bristow J."/>
            <person name="Eisen J.A."/>
            <person name="Markowitz V."/>
            <person name="Hugenholtz P."/>
            <person name="Klenk H.P."/>
            <person name="Kyrpides N.C."/>
        </authorList>
    </citation>
    <scope>NUCLEOTIDE SEQUENCE [LARGE SCALE GENOMIC DNA]</scope>
    <source>
        <strain evidence="4">DSM 11293 / JCM 15392 / SEBR 4228</strain>
    </source>
</reference>
<gene>
    <name evidence="3" type="ordered locus">Spirs_3977</name>
</gene>
<dbReference type="Pfam" id="PF02080">
    <property type="entry name" value="TrkA_C"/>
    <property type="match status" value="1"/>
</dbReference>
<dbReference type="SUPFAM" id="SSF51735">
    <property type="entry name" value="NAD(P)-binding Rossmann-fold domains"/>
    <property type="match status" value="1"/>
</dbReference>
<dbReference type="InterPro" id="IPR036291">
    <property type="entry name" value="NAD(P)-bd_dom_sf"/>
</dbReference>
<name>E1R993_SEDSS</name>
<dbReference type="eggNOG" id="COG0569">
    <property type="taxonomic scope" value="Bacteria"/>
</dbReference>
<dbReference type="InterPro" id="IPR036721">
    <property type="entry name" value="RCK_C_sf"/>
</dbReference>
<dbReference type="PROSITE" id="PS51201">
    <property type="entry name" value="RCK_N"/>
    <property type="match status" value="1"/>
</dbReference>